<organism evidence="2">
    <name type="scientific">Pomacea scalaris</name>
    <dbReference type="NCBI Taxonomy" id="527798"/>
    <lineage>
        <taxon>Eukaryota</taxon>
        <taxon>Metazoa</taxon>
        <taxon>Spiralia</taxon>
        <taxon>Lophotrochozoa</taxon>
        <taxon>Mollusca</taxon>
        <taxon>Gastropoda</taxon>
        <taxon>Caenogastropoda</taxon>
        <taxon>Architaenioglossa</taxon>
        <taxon>Ampullarioidea</taxon>
        <taxon>Ampullariidae</taxon>
        <taxon>Pomacea</taxon>
    </lineage>
</organism>
<sequence>MYALAIALLAFSTFVSNAIARQEYLLLDIIDASTEEINTALRDIEIELKFKTKGTSRHLIVVKQNDLNLEKLARIDIPGKSKPSPLQDMADLMEEIGVGWPKRELTNVNVTLFERTLNLEDRTMEQYMSEKREYGQLISPLLSSYTYRAFKANGAYPPKVYFFINIPRQNLDDASNTGIDVLGGPGNARTIVQYLTKLS</sequence>
<protein>
    <submittedName>
        <fullName evidence="2">Major perivitellin subunit 3</fullName>
    </submittedName>
</protein>
<keyword evidence="1" id="KW-0732">Signal</keyword>
<accession>A0A2U8T0X5</accession>
<name>A0A2U8T0X5_9CAEN</name>
<evidence type="ECO:0000313" key="2">
    <source>
        <dbReference type="EMBL" id="AWM63116.1"/>
    </source>
</evidence>
<proteinExistence type="evidence at transcript level"/>
<feature type="chain" id="PRO_5016014740" evidence="1">
    <location>
        <begin position="21"/>
        <end position="199"/>
    </location>
</feature>
<evidence type="ECO:0000256" key="1">
    <source>
        <dbReference type="SAM" id="SignalP"/>
    </source>
</evidence>
<dbReference type="EMBL" id="MG243360">
    <property type="protein sequence ID" value="AWM63116.1"/>
    <property type="molecule type" value="mRNA"/>
</dbReference>
<dbReference type="AlphaFoldDB" id="A0A2U8T0X5"/>
<reference evidence="2" key="1">
    <citation type="submission" date="2017-10" db="EMBL/GenBank/DDBJ databases">
        <authorList>
            <person name="Banno H."/>
            <person name="Chua N.-H."/>
        </authorList>
    </citation>
    <scope>NUCLEOTIDE SEQUENCE</scope>
</reference>
<reference evidence="2" key="2">
    <citation type="submission" date="2018-05" db="EMBL/GenBank/DDBJ databases">
        <title>Putative role in embryo defenses and binding characteristics of a lectin in Pomacea scalaris (d'Orbigny, 1832).</title>
        <authorList>
            <person name="Ituarte S."/>
            <person name="Brola T."/>
            <person name="Fernandez P."/>
            <person name="Mu H."/>
            <person name="Qiu J."/>
            <person name="Heras H."/>
            <person name="Dreon M."/>
        </authorList>
    </citation>
    <scope>NUCLEOTIDE SEQUENCE</scope>
</reference>
<feature type="signal peptide" evidence="1">
    <location>
        <begin position="1"/>
        <end position="20"/>
    </location>
</feature>